<evidence type="ECO:0000256" key="3">
    <source>
        <dbReference type="SAM" id="MobiDB-lite"/>
    </source>
</evidence>
<dbReference type="PRINTS" id="PR00081">
    <property type="entry name" value="GDHRDH"/>
</dbReference>
<dbReference type="AlphaFoldDB" id="A0A0C1TQ01"/>
<dbReference type="PRINTS" id="PR00080">
    <property type="entry name" value="SDRFAMILY"/>
</dbReference>
<gene>
    <name evidence="4" type="ORF">SE37_01400</name>
</gene>
<dbReference type="PANTHER" id="PTHR24321">
    <property type="entry name" value="DEHYDROGENASES, SHORT CHAIN"/>
    <property type="match status" value="1"/>
</dbReference>
<dbReference type="EMBL" id="JXBL01000001">
    <property type="protein sequence ID" value="KIE41378.1"/>
    <property type="molecule type" value="Genomic_DNA"/>
</dbReference>
<dbReference type="Pfam" id="PF13561">
    <property type="entry name" value="adh_short_C2"/>
    <property type="match status" value="1"/>
</dbReference>
<organism evidence="4 5">
    <name type="scientific">Geobacter soli</name>
    <dbReference type="NCBI Taxonomy" id="1510391"/>
    <lineage>
        <taxon>Bacteria</taxon>
        <taxon>Pseudomonadati</taxon>
        <taxon>Thermodesulfobacteriota</taxon>
        <taxon>Desulfuromonadia</taxon>
        <taxon>Geobacterales</taxon>
        <taxon>Geobacteraceae</taxon>
        <taxon>Geobacter</taxon>
    </lineage>
</organism>
<dbReference type="InterPro" id="IPR036291">
    <property type="entry name" value="NAD(P)-bd_dom_sf"/>
</dbReference>
<dbReference type="FunFam" id="3.40.50.720:FF:001498">
    <property type="entry name" value="Oxidoreductase, short chain dehydrogenase/reductase family"/>
    <property type="match status" value="1"/>
</dbReference>
<comment type="similarity">
    <text evidence="1">Belongs to the short-chain dehydrogenases/reductases (SDR) family.</text>
</comment>
<reference evidence="4 5" key="1">
    <citation type="submission" date="2015-01" db="EMBL/GenBank/DDBJ databases">
        <title>Genome sequence of the anaerobic bacterium Geobacter soli GSS01, a dissimilatory Fe(III) reducer from soil.</title>
        <authorList>
            <person name="Yang G."/>
            <person name="Zhou S."/>
        </authorList>
    </citation>
    <scope>NUCLEOTIDE SEQUENCE [LARGE SCALE GENOMIC DNA]</scope>
    <source>
        <strain evidence="4 5">GSS01</strain>
    </source>
</reference>
<keyword evidence="5" id="KW-1185">Reference proteome</keyword>
<comment type="caution">
    <text evidence="4">The sequence shown here is derived from an EMBL/GenBank/DDBJ whole genome shotgun (WGS) entry which is preliminary data.</text>
</comment>
<dbReference type="PROSITE" id="PS00061">
    <property type="entry name" value="ADH_SHORT"/>
    <property type="match status" value="1"/>
</dbReference>
<dbReference type="SUPFAM" id="SSF51735">
    <property type="entry name" value="NAD(P)-binding Rossmann-fold domains"/>
    <property type="match status" value="1"/>
</dbReference>
<dbReference type="RefSeq" id="WP_039643074.1">
    <property type="nucleotide sequence ID" value="NZ_JXBL01000001.1"/>
</dbReference>
<evidence type="ECO:0000313" key="5">
    <source>
        <dbReference type="Proteomes" id="UP000031433"/>
    </source>
</evidence>
<dbReference type="InterPro" id="IPR002347">
    <property type="entry name" value="SDR_fam"/>
</dbReference>
<protein>
    <submittedName>
        <fullName evidence="4">Oxidoreductase</fullName>
    </submittedName>
</protein>
<dbReference type="Proteomes" id="UP000031433">
    <property type="component" value="Unassembled WGS sequence"/>
</dbReference>
<proteinExistence type="inferred from homology"/>
<feature type="region of interest" description="Disordered" evidence="3">
    <location>
        <begin position="195"/>
        <end position="214"/>
    </location>
</feature>
<evidence type="ECO:0000313" key="4">
    <source>
        <dbReference type="EMBL" id="KIE41378.1"/>
    </source>
</evidence>
<dbReference type="GO" id="GO:0016491">
    <property type="term" value="F:oxidoreductase activity"/>
    <property type="evidence" value="ECO:0007669"/>
    <property type="project" value="UniProtKB-KW"/>
</dbReference>
<keyword evidence="2" id="KW-0560">Oxidoreductase</keyword>
<name>A0A0C1TQ01_9BACT</name>
<dbReference type="Gene3D" id="3.40.50.720">
    <property type="entry name" value="NAD(P)-binding Rossmann-like Domain"/>
    <property type="match status" value="1"/>
</dbReference>
<dbReference type="PANTHER" id="PTHR24321:SF8">
    <property type="entry name" value="ESTRADIOL 17-BETA-DEHYDROGENASE 8-RELATED"/>
    <property type="match status" value="1"/>
</dbReference>
<accession>A0A0C1TQ01</accession>
<evidence type="ECO:0000256" key="1">
    <source>
        <dbReference type="ARBA" id="ARBA00006484"/>
    </source>
</evidence>
<dbReference type="NCBIfam" id="NF005559">
    <property type="entry name" value="PRK07231.1"/>
    <property type="match status" value="1"/>
</dbReference>
<dbReference type="InterPro" id="IPR020904">
    <property type="entry name" value="Sc_DH/Rdtase_CS"/>
</dbReference>
<sequence>MPLRGKVAVVTGGAQGIGKAVVKTLMDKGCAVIMADTDWEAGEETAAGFAGLGRVLFVPADVAREDDVRMLVERAASRFGRLDILVCNAGVFRSVPLEHCSLDEWQRVIATNLTGAFLCAKHAAPHLACHGGSIVTIASTRALMSEPDTEAYAASKGGLVALTHALAVSLGPGVRVNCISPGWIETCEWQKASRRRPAAHSEEDRSQHPAGRVGTPEDVASLAAWLVSPEAGFVTGANFVVDGGMTRKMVYV</sequence>
<evidence type="ECO:0000256" key="2">
    <source>
        <dbReference type="ARBA" id="ARBA00023002"/>
    </source>
</evidence>